<dbReference type="CDD" id="cd08977">
    <property type="entry name" value="SusD"/>
    <property type="match status" value="1"/>
</dbReference>
<evidence type="ECO:0000256" key="4">
    <source>
        <dbReference type="ARBA" id="ARBA00023136"/>
    </source>
</evidence>
<comment type="caution">
    <text evidence="8">The sequence shown here is derived from an EMBL/GenBank/DDBJ whole genome shotgun (WGS) entry which is preliminary data.</text>
</comment>
<dbReference type="InterPro" id="IPR033985">
    <property type="entry name" value="SusD-like_N"/>
</dbReference>
<gene>
    <name evidence="8" type="ORF">JCM19274_2763</name>
</gene>
<keyword evidence="4" id="KW-0472">Membrane</keyword>
<sequence>MKIGGVALFRNTPSDDESFDVWTNHYKAINLANLFLESINRSSFDTDEAYNAYVAEAKFLRGLCYLTLSNFWEEVPLRLTSSKGQDDNNEPAAPLTDVYNSIIEDLTFASTSLPDPRHVSYVPGRAHKYAAHGLLARVYLKMSGYPLKENHYSDVIAHCEAVINSGFHGLESGDEGYRNLFLDIIGGVYNPREVLFEISFDNLRDQGINNTHGRLGSMNGLSFGVTASNINIGFPNGYALVGVYPTLTGLYDQENDKRFAWNIPSYQRTGTGDITGIPNQISGRQFCPAKYRRWEPLNYADIDIEGGTEEPYVVLENSSSELSRNFTSVNYPVLRYSDVLLMYAEAANELNNGPTAMAIQHLNEVRFRAGLNDIAVEKPAVASDKDFFFNELVDERARELCFEGRRRFDLIRWELLDEKLKQVKIIVEGHPDYLSTNGDHVASIRGPQNLI</sequence>
<evidence type="ECO:0000256" key="2">
    <source>
        <dbReference type="ARBA" id="ARBA00006275"/>
    </source>
</evidence>
<feature type="domain" description="RagB/SusD" evidence="6">
    <location>
        <begin position="251"/>
        <end position="422"/>
    </location>
</feature>
<dbReference type="Gene3D" id="1.25.40.390">
    <property type="match status" value="1"/>
</dbReference>
<evidence type="ECO:0000313" key="8">
    <source>
        <dbReference type="EMBL" id="GAL82052.1"/>
    </source>
</evidence>
<evidence type="ECO:0000256" key="3">
    <source>
        <dbReference type="ARBA" id="ARBA00022729"/>
    </source>
</evidence>
<keyword evidence="5" id="KW-0998">Cell outer membrane</keyword>
<dbReference type="InterPro" id="IPR011990">
    <property type="entry name" value="TPR-like_helical_dom_sf"/>
</dbReference>
<feature type="domain" description="SusD-like N-terminal" evidence="7">
    <location>
        <begin position="13"/>
        <end position="140"/>
    </location>
</feature>
<organism evidence="8 9">
    <name type="scientific">Algibacter lectus</name>
    <dbReference type="NCBI Taxonomy" id="221126"/>
    <lineage>
        <taxon>Bacteria</taxon>
        <taxon>Pseudomonadati</taxon>
        <taxon>Bacteroidota</taxon>
        <taxon>Flavobacteriia</taxon>
        <taxon>Flavobacteriales</taxon>
        <taxon>Flavobacteriaceae</taxon>
        <taxon>Algibacter</taxon>
    </lineage>
</organism>
<evidence type="ECO:0000256" key="1">
    <source>
        <dbReference type="ARBA" id="ARBA00004442"/>
    </source>
</evidence>
<dbReference type="Pfam" id="PF14322">
    <property type="entry name" value="SusD-like_3"/>
    <property type="match status" value="1"/>
</dbReference>
<comment type="similarity">
    <text evidence="2">Belongs to the SusD family.</text>
</comment>
<evidence type="ECO:0000256" key="5">
    <source>
        <dbReference type="ARBA" id="ARBA00023237"/>
    </source>
</evidence>
<comment type="subcellular location">
    <subcellularLocation>
        <location evidence="1">Cell outer membrane</location>
    </subcellularLocation>
</comment>
<dbReference type="Proteomes" id="UP000029643">
    <property type="component" value="Unassembled WGS sequence"/>
</dbReference>
<evidence type="ECO:0000259" key="6">
    <source>
        <dbReference type="Pfam" id="PF07980"/>
    </source>
</evidence>
<dbReference type="GO" id="GO:0009279">
    <property type="term" value="C:cell outer membrane"/>
    <property type="evidence" value="ECO:0007669"/>
    <property type="project" value="UniProtKB-SubCell"/>
</dbReference>
<dbReference type="InterPro" id="IPR012944">
    <property type="entry name" value="SusD_RagB_dom"/>
</dbReference>
<reference evidence="8 9" key="1">
    <citation type="journal article" date="2014" name="Genome Announc.">
        <title>Draft Genome Sequences of Marine Flavobacterium Algibacter lectus Strains SS8 and NR4.</title>
        <authorList>
            <person name="Takatani N."/>
            <person name="Nakanishi M."/>
            <person name="Meirelles P."/>
            <person name="Mino S."/>
            <person name="Suda W."/>
            <person name="Oshima K."/>
            <person name="Hattori M."/>
            <person name="Ohkuma M."/>
            <person name="Hosokawa M."/>
            <person name="Miyashita K."/>
            <person name="Thompson F.L."/>
            <person name="Niwa A."/>
            <person name="Sawabe T."/>
            <person name="Sawabe T."/>
        </authorList>
    </citation>
    <scope>NUCLEOTIDE SEQUENCE [LARGE SCALE GENOMIC DNA]</scope>
    <source>
        <strain evidence="9">JCM19274</strain>
    </source>
</reference>
<dbReference type="Pfam" id="PF07980">
    <property type="entry name" value="SusD_RagB"/>
    <property type="match status" value="1"/>
</dbReference>
<dbReference type="RefSeq" id="WP_042500580.1">
    <property type="nucleotide sequence ID" value="NZ_BBNU01000021.1"/>
</dbReference>
<evidence type="ECO:0000313" key="9">
    <source>
        <dbReference type="Proteomes" id="UP000029643"/>
    </source>
</evidence>
<proteinExistence type="inferred from homology"/>
<dbReference type="AlphaFoldDB" id="A0A090X6X7"/>
<protein>
    <submittedName>
        <fullName evidence="8">Putative outer membrane protein</fullName>
    </submittedName>
</protein>
<keyword evidence="3" id="KW-0732">Signal</keyword>
<evidence type="ECO:0000259" key="7">
    <source>
        <dbReference type="Pfam" id="PF14322"/>
    </source>
</evidence>
<accession>A0A090X6X7</accession>
<dbReference type="SUPFAM" id="SSF48452">
    <property type="entry name" value="TPR-like"/>
    <property type="match status" value="1"/>
</dbReference>
<name>A0A090X6X7_9FLAO</name>
<dbReference type="EMBL" id="BBNU01000021">
    <property type="protein sequence ID" value="GAL82052.1"/>
    <property type="molecule type" value="Genomic_DNA"/>
</dbReference>